<dbReference type="GO" id="GO:0008198">
    <property type="term" value="F:ferrous iron binding"/>
    <property type="evidence" value="ECO:0007669"/>
    <property type="project" value="TreeGrafter"/>
</dbReference>
<keyword evidence="7 13" id="KW-0560">Oxidoreductase</keyword>
<evidence type="ECO:0000256" key="4">
    <source>
        <dbReference type="ARBA" id="ARBA00022528"/>
    </source>
</evidence>
<keyword evidence="6 12" id="KW-0479">Metal-binding</keyword>
<feature type="binding site" evidence="12">
    <location>
        <position position="771"/>
    </location>
    <ligand>
        <name>Fe cation</name>
        <dbReference type="ChEBI" id="CHEBI:24875"/>
        <label>1</label>
    </ligand>
</feature>
<dbReference type="EMBL" id="JADXDR010000129">
    <property type="protein sequence ID" value="KAI7838335.1"/>
    <property type="molecule type" value="Genomic_DNA"/>
</dbReference>
<gene>
    <name evidence="16" type="ORF">COHA_007903</name>
</gene>
<feature type="binding site" evidence="12">
    <location>
        <position position="692"/>
    </location>
    <ligand>
        <name>Fe cation</name>
        <dbReference type="ChEBI" id="CHEBI:24875"/>
        <label>1</label>
    </ligand>
</feature>
<evidence type="ECO:0000256" key="5">
    <source>
        <dbReference type="ARBA" id="ARBA00022640"/>
    </source>
</evidence>
<comment type="subunit">
    <text evidence="10">Oligomer of 24 subunits. There are two types of subunits: L (light) chain and H (heavy) chain. The major chain can be light or heavy, depending on the species and tissue type. The functional molecule forms a roughly spherical shell with a diameter of 12 nm and contains a central cavity into which the insoluble mineral iron core is deposited.</text>
</comment>
<keyword evidence="8 12" id="KW-0408">Iron</keyword>
<evidence type="ECO:0000256" key="13">
    <source>
        <dbReference type="RuleBase" id="RU361145"/>
    </source>
</evidence>
<dbReference type="GO" id="GO:0006950">
    <property type="term" value="P:response to stress"/>
    <property type="evidence" value="ECO:0007669"/>
    <property type="project" value="UniProtKB-ARBA"/>
</dbReference>
<evidence type="ECO:0000313" key="16">
    <source>
        <dbReference type="EMBL" id="KAI7838335.1"/>
    </source>
</evidence>
<evidence type="ECO:0000256" key="1">
    <source>
        <dbReference type="ARBA" id="ARBA00004229"/>
    </source>
</evidence>
<dbReference type="GO" id="GO:0009507">
    <property type="term" value="C:chloroplast"/>
    <property type="evidence" value="ECO:0007669"/>
    <property type="project" value="UniProtKB-SubCell"/>
</dbReference>
<evidence type="ECO:0000256" key="12">
    <source>
        <dbReference type="PIRSR" id="PIRSR601519-1"/>
    </source>
</evidence>
<evidence type="ECO:0000256" key="11">
    <source>
        <dbReference type="ARBA" id="ARBA00047990"/>
    </source>
</evidence>
<dbReference type="PANTHER" id="PTHR11431">
    <property type="entry name" value="FERRITIN"/>
    <property type="match status" value="1"/>
</dbReference>
<dbReference type="PANTHER" id="PTHR11431:SF75">
    <property type="entry name" value="FERRITIN"/>
    <property type="match status" value="1"/>
</dbReference>
<dbReference type="InterPro" id="IPR027417">
    <property type="entry name" value="P-loop_NTPase"/>
</dbReference>
<evidence type="ECO:0000256" key="6">
    <source>
        <dbReference type="ARBA" id="ARBA00022723"/>
    </source>
</evidence>
<dbReference type="AlphaFoldDB" id="A0AAD5DMC4"/>
<keyword evidence="3 13" id="KW-0409">Iron storage</keyword>
<dbReference type="Gene3D" id="1.20.1260.10">
    <property type="match status" value="1"/>
</dbReference>
<name>A0AAD5DMC4_9CHLO</name>
<dbReference type="Proteomes" id="UP001205105">
    <property type="component" value="Unassembled WGS sequence"/>
</dbReference>
<dbReference type="InterPro" id="IPR001519">
    <property type="entry name" value="Ferritin"/>
</dbReference>
<dbReference type="GO" id="GO:0004322">
    <property type="term" value="F:ferroxidase activity"/>
    <property type="evidence" value="ECO:0007669"/>
    <property type="project" value="UniProtKB-EC"/>
</dbReference>
<comment type="function">
    <text evidence="9">Stores iron in a soluble, non-toxic, readily available form. Important for iron homeostasis. Has ferroxidase activity. Iron is taken up in the ferrous form and deposited as ferric hydroxides after oxidation.</text>
</comment>
<dbReference type="SUPFAM" id="SSF47240">
    <property type="entry name" value="Ferritin-like"/>
    <property type="match status" value="1"/>
</dbReference>
<feature type="domain" description="Ferritin-like diiron" evidence="15">
    <location>
        <begin position="637"/>
        <end position="789"/>
    </location>
</feature>
<sequence length="814" mass="85338">MEAPPPCCGAGLAEVEQARVMVQGQVLFLAADSPLPTGPSTQLGGSILAVRLTDELCGRVRVGDRVLATGCGQYHGGAAAAWAPDSHLPLTLGTQMEACNVEVLRPALLADPWELSSAARARLATMAAHGLPGILRTLDESLPAACGGAATSPLLKLALLLSAAAAGTGSTELEAAADLDPEPQAHLRRRGALSRNQVNVMLTASAPEPHIQRLLSHLSATLCDHSVRASAADPRRLLPSLVSKFVDPVLGVAAPLAVGGQLAEASGGVLLLCSSTLDTKRSIGLGQYMAAGQAALGGPTCPELCVPVEATLWTLVHEQDLSKSGRCGAGAGPLSLTERIINRFSQTDDELETMIEGILGAAGPSAPRSSEAAAAAAALRHHMQAARAAPQPALGAAAMSLLSAYFLHLRATADAQQGLLASLVRVAAAAARLRGSGTVEPLPDAVLAVAFTEEKLMAAGASAQFWPRWREELQRCTELDECLRGLADELAVGLAELDGGVQACCGWADGGSGAGGWGAPEELRGPLPSPTHPANMLCATTAAICGSQPSGMSASAPQRLGSTGRAAGGRLVTGPRSGRQAPAKLAPRAAGKDKQAQETVTGVVFEPFKEVAPVLASTAKTQGGSGDGAKGSFVRGRTFTTECEAAINEQINIEYNVSYLYHALSAFFDRDTVSLPGFAEYFRHNSLEEREHAQKLIDLQNTRGGRVKLNAIVMPETEYDHPEKGDALYAMELSLSLEKLNFDKLLHLWEVVDKHGDPQLTQYVEDMLQEQAEDIKKVADYVSQLRRVGKGHGVWAFDHELYEEEIRARATPNA</sequence>
<dbReference type="InterPro" id="IPR008331">
    <property type="entry name" value="Ferritin_DPS_dom"/>
</dbReference>
<accession>A0AAD5DMC4</accession>
<dbReference type="Pfam" id="PF00210">
    <property type="entry name" value="Ferritin"/>
    <property type="match status" value="1"/>
</dbReference>
<dbReference type="CDD" id="cd01056">
    <property type="entry name" value="Euk_Ferritin"/>
    <property type="match status" value="1"/>
</dbReference>
<organism evidence="16 17">
    <name type="scientific">Chlorella ohadii</name>
    <dbReference type="NCBI Taxonomy" id="2649997"/>
    <lineage>
        <taxon>Eukaryota</taxon>
        <taxon>Viridiplantae</taxon>
        <taxon>Chlorophyta</taxon>
        <taxon>core chlorophytes</taxon>
        <taxon>Trebouxiophyceae</taxon>
        <taxon>Chlorellales</taxon>
        <taxon>Chlorellaceae</taxon>
        <taxon>Chlorella clade</taxon>
        <taxon>Chlorella</taxon>
    </lineage>
</organism>
<feature type="binding site" evidence="12">
    <location>
        <position position="689"/>
    </location>
    <ligand>
        <name>Fe cation</name>
        <dbReference type="ChEBI" id="CHEBI:24875"/>
        <label>1</label>
    </ligand>
</feature>
<evidence type="ECO:0000256" key="10">
    <source>
        <dbReference type="ARBA" id="ARBA00026060"/>
    </source>
</evidence>
<evidence type="ECO:0000256" key="9">
    <source>
        <dbReference type="ARBA" id="ARBA00025111"/>
    </source>
</evidence>
<dbReference type="EC" id="1.16.3.1" evidence="13"/>
<keyword evidence="4" id="KW-0150">Chloroplast</keyword>
<dbReference type="GO" id="GO:0006826">
    <property type="term" value="P:iron ion transport"/>
    <property type="evidence" value="ECO:0007669"/>
    <property type="project" value="InterPro"/>
</dbReference>
<evidence type="ECO:0000259" key="15">
    <source>
        <dbReference type="PROSITE" id="PS50905"/>
    </source>
</evidence>
<comment type="function">
    <text evidence="13">Stores iron in a soluble, non-toxic, readily available form. Important for iron homeostasis. Iron is taken up in the ferrous form and deposited as ferric hydroxides after oxidation.</text>
</comment>
<dbReference type="InterPro" id="IPR009078">
    <property type="entry name" value="Ferritin-like_SF"/>
</dbReference>
<dbReference type="FunFam" id="1.20.1260.10:FF:000006">
    <property type="entry name" value="Ferritin"/>
    <property type="match status" value="1"/>
</dbReference>
<evidence type="ECO:0000256" key="14">
    <source>
        <dbReference type="SAM" id="MobiDB-lite"/>
    </source>
</evidence>
<dbReference type="Gene3D" id="3.40.50.300">
    <property type="entry name" value="P-loop containing nucleotide triphosphate hydrolases"/>
    <property type="match status" value="1"/>
</dbReference>
<keyword evidence="17" id="KW-1185">Reference proteome</keyword>
<dbReference type="PROSITE" id="PS50905">
    <property type="entry name" value="FERRITIN_LIKE"/>
    <property type="match status" value="1"/>
</dbReference>
<feature type="region of interest" description="Disordered" evidence="14">
    <location>
        <begin position="549"/>
        <end position="593"/>
    </location>
</feature>
<reference evidence="16" key="1">
    <citation type="submission" date="2020-11" db="EMBL/GenBank/DDBJ databases">
        <title>Chlorella ohadii genome sequencing and assembly.</title>
        <authorList>
            <person name="Murik O."/>
            <person name="Treves H."/>
            <person name="Kedem I."/>
            <person name="Shotland Y."/>
            <person name="Kaplan A."/>
        </authorList>
    </citation>
    <scope>NUCLEOTIDE SEQUENCE</scope>
    <source>
        <strain evidence="16">1</strain>
    </source>
</reference>
<comment type="subcellular location">
    <subcellularLocation>
        <location evidence="1">Plastid</location>
        <location evidence="1">Chloroplast</location>
    </subcellularLocation>
</comment>
<evidence type="ECO:0000256" key="8">
    <source>
        <dbReference type="ARBA" id="ARBA00023004"/>
    </source>
</evidence>
<evidence type="ECO:0000313" key="17">
    <source>
        <dbReference type="Proteomes" id="UP001205105"/>
    </source>
</evidence>
<evidence type="ECO:0000256" key="3">
    <source>
        <dbReference type="ARBA" id="ARBA00022434"/>
    </source>
</evidence>
<evidence type="ECO:0000256" key="2">
    <source>
        <dbReference type="ARBA" id="ARBA00007513"/>
    </source>
</evidence>
<comment type="similarity">
    <text evidence="2 13">Belongs to the ferritin family.</text>
</comment>
<dbReference type="GO" id="GO:0006879">
    <property type="term" value="P:intracellular iron ion homeostasis"/>
    <property type="evidence" value="ECO:0007669"/>
    <property type="project" value="UniProtKB-KW"/>
</dbReference>
<dbReference type="InterPro" id="IPR009040">
    <property type="entry name" value="Ferritin-like_diiron"/>
</dbReference>
<keyword evidence="5" id="KW-0934">Plastid</keyword>
<evidence type="ECO:0000256" key="7">
    <source>
        <dbReference type="ARBA" id="ARBA00023002"/>
    </source>
</evidence>
<protein>
    <recommendedName>
        <fullName evidence="13">Ferritin</fullName>
        <ecNumber evidence="13">1.16.3.1</ecNumber>
    </recommendedName>
</protein>
<dbReference type="InterPro" id="IPR012347">
    <property type="entry name" value="Ferritin-like"/>
</dbReference>
<comment type="catalytic activity">
    <reaction evidence="11 13">
        <text>4 Fe(2+) + O2 + 4 H(+) = 4 Fe(3+) + 2 H2O</text>
        <dbReference type="Rhea" id="RHEA:11148"/>
        <dbReference type="ChEBI" id="CHEBI:15377"/>
        <dbReference type="ChEBI" id="CHEBI:15378"/>
        <dbReference type="ChEBI" id="CHEBI:15379"/>
        <dbReference type="ChEBI" id="CHEBI:29033"/>
        <dbReference type="ChEBI" id="CHEBI:29034"/>
        <dbReference type="EC" id="1.16.3.1"/>
    </reaction>
</comment>
<dbReference type="GO" id="GO:0008199">
    <property type="term" value="F:ferric iron binding"/>
    <property type="evidence" value="ECO:0007669"/>
    <property type="project" value="InterPro"/>
</dbReference>
<feature type="binding site" evidence="12">
    <location>
        <position position="738"/>
    </location>
    <ligand>
        <name>Fe cation</name>
        <dbReference type="ChEBI" id="CHEBI:24875"/>
        <label>1</label>
    </ligand>
</feature>
<feature type="binding site" evidence="12">
    <location>
        <position position="654"/>
    </location>
    <ligand>
        <name>Fe cation</name>
        <dbReference type="ChEBI" id="CHEBI:24875"/>
        <label>1</label>
    </ligand>
</feature>
<proteinExistence type="inferred from homology"/>
<comment type="caution">
    <text evidence="16">The sequence shown here is derived from an EMBL/GenBank/DDBJ whole genome shotgun (WGS) entry which is preliminary data.</text>
</comment>